<organism evidence="2 3">
    <name type="scientific">Rhizopus microsporus</name>
    <dbReference type="NCBI Taxonomy" id="58291"/>
    <lineage>
        <taxon>Eukaryota</taxon>
        <taxon>Fungi</taxon>
        <taxon>Fungi incertae sedis</taxon>
        <taxon>Mucoromycota</taxon>
        <taxon>Mucoromycotina</taxon>
        <taxon>Mucoromycetes</taxon>
        <taxon>Mucorales</taxon>
        <taxon>Mucorineae</taxon>
        <taxon>Rhizopodaceae</taxon>
        <taxon>Rhizopus</taxon>
    </lineage>
</organism>
<dbReference type="EMBL" id="KV921262">
    <property type="protein sequence ID" value="ORE22900.1"/>
    <property type="molecule type" value="Genomic_DNA"/>
</dbReference>
<dbReference type="Proteomes" id="UP000242381">
    <property type="component" value="Unassembled WGS sequence"/>
</dbReference>
<proteinExistence type="predicted"/>
<evidence type="ECO:0000313" key="2">
    <source>
        <dbReference type="EMBL" id="ORE22900.1"/>
    </source>
</evidence>
<dbReference type="GO" id="GO:0010468">
    <property type="term" value="P:regulation of gene expression"/>
    <property type="evidence" value="ECO:0007669"/>
    <property type="project" value="UniProtKB-ARBA"/>
</dbReference>
<name>A0A1X0SF29_RHIZD</name>
<dbReference type="Gene3D" id="1.10.10.10">
    <property type="entry name" value="Winged helix-like DNA-binding domain superfamily/Winged helix DNA-binding domain"/>
    <property type="match status" value="1"/>
</dbReference>
<accession>A0A1X0SF29</accession>
<evidence type="ECO:0000313" key="3">
    <source>
        <dbReference type="Proteomes" id="UP000242381"/>
    </source>
</evidence>
<dbReference type="OMA" id="INDQPYF"/>
<dbReference type="FunFam" id="1.10.10.10:FF:000087">
    <property type="entry name" value="Transcriptional adapter 2"/>
    <property type="match status" value="1"/>
</dbReference>
<dbReference type="SUPFAM" id="SSF46689">
    <property type="entry name" value="Homeodomain-like"/>
    <property type="match status" value="1"/>
</dbReference>
<dbReference type="InterPro" id="IPR036388">
    <property type="entry name" value="WH-like_DNA-bd_sf"/>
</dbReference>
<dbReference type="AlphaFoldDB" id="A0A1X0SF29"/>
<evidence type="ECO:0000259" key="1">
    <source>
        <dbReference type="Pfam" id="PF04433"/>
    </source>
</evidence>
<dbReference type="VEuPathDB" id="FungiDB:BCV72DRAFT_232085"/>
<reference evidence="2 3" key="1">
    <citation type="journal article" date="2016" name="Proc. Natl. Acad. Sci. U.S.A.">
        <title>Lipid metabolic changes in an early divergent fungus govern the establishment of a mutualistic symbiosis with endobacteria.</title>
        <authorList>
            <person name="Lastovetsky O.A."/>
            <person name="Gaspar M.L."/>
            <person name="Mondo S.J."/>
            <person name="LaButti K.M."/>
            <person name="Sandor L."/>
            <person name="Grigoriev I.V."/>
            <person name="Henry S.A."/>
            <person name="Pawlowska T.E."/>
        </authorList>
    </citation>
    <scope>NUCLEOTIDE SEQUENCE [LARGE SCALE GENOMIC DNA]</scope>
    <source>
        <strain evidence="2 3">ATCC 11559</strain>
    </source>
</reference>
<dbReference type="InterPro" id="IPR009057">
    <property type="entry name" value="Homeodomain-like_sf"/>
</dbReference>
<sequence>MMTLTKPLSIMHQVYDKNHIEDDSLLSPPLTPTEPPKWDHYPRKNRKAFIESYCRMVPYLRSTHGHDRVFALNVYRDLLLMNTNKQDDDQEKEKRIDKCTRLDKPAVIPTKKRKLNPSNVHKDKQPCTLKKRRVSSVLPTGKDAASAFDSIDIETNDTDFYPPGWVPSQEALDTIPVKVSWKGAPLYIAQQPFYHRLHPVEATMASTLRLSPIQYLRCKRTLILAARTLKYQEIPFTKSVAQKLCRVDVNKTSALWTAFGQLGWLDESN</sequence>
<protein>
    <recommendedName>
        <fullName evidence="1">SWIRM domain-containing protein</fullName>
    </recommendedName>
</protein>
<gene>
    <name evidence="2" type="ORF">BCV71DRAFT_192388</name>
</gene>
<dbReference type="InterPro" id="IPR007526">
    <property type="entry name" value="SWIRM"/>
</dbReference>
<feature type="domain" description="SWIRM" evidence="1">
    <location>
        <begin position="195"/>
        <end position="266"/>
    </location>
</feature>
<dbReference type="Pfam" id="PF04433">
    <property type="entry name" value="SWIRM"/>
    <property type="match status" value="1"/>
</dbReference>